<sequence length="389" mass="42081">MGMQEHEHVVHVVPTTKVPADVGPWQWLEAGKAATVERIRQAEGRGILYPASSSLARALQPILSVADSRAGDLFRVQLPTGASLDQLVPAIGGGYRGMVRSGGRGISGQARLLPVAKAGMVAASAGIAAVVIAAEYMAQQELVAKLDRIQDGVDRLNERADGRDRAVLDVAAVTIEESQAAIAGSVAPPRSLGLDSTASELRLLLAREERWITQLGQTAVLIDEARKLDRLDPDGVPISEFEEWVGMRDLHQEPGRYAQRIADYYRVLVLDSQFALLASAEAELSSGDADMGAFEDSLKRRLQTNARRQERLLEVTEALAREPITSTPFQRRLAESHAVERVVTDVAFGLRAAARLSEVVDVRGRQEMVVEVLEGGDMRVDATGVSVKD</sequence>
<dbReference type="Proteomes" id="UP000554054">
    <property type="component" value="Unassembled WGS sequence"/>
</dbReference>
<name>A0A852VWE4_9MICO</name>
<dbReference type="EMBL" id="JACCAE010000001">
    <property type="protein sequence ID" value="NYF99690.1"/>
    <property type="molecule type" value="Genomic_DNA"/>
</dbReference>
<organism evidence="1 2">
    <name type="scientific">Janibacter cremeus</name>
    <dbReference type="NCBI Taxonomy" id="1285192"/>
    <lineage>
        <taxon>Bacteria</taxon>
        <taxon>Bacillati</taxon>
        <taxon>Actinomycetota</taxon>
        <taxon>Actinomycetes</taxon>
        <taxon>Micrococcales</taxon>
        <taxon>Intrasporangiaceae</taxon>
        <taxon>Janibacter</taxon>
    </lineage>
</organism>
<dbReference type="AlphaFoldDB" id="A0A852VWE4"/>
<accession>A0A852VWE4</accession>
<protein>
    <submittedName>
        <fullName evidence="1">Uncharacterized protein</fullName>
    </submittedName>
</protein>
<comment type="caution">
    <text evidence="1">The sequence shown here is derived from an EMBL/GenBank/DDBJ whole genome shotgun (WGS) entry which is preliminary data.</text>
</comment>
<proteinExistence type="predicted"/>
<reference evidence="1 2" key="1">
    <citation type="submission" date="2020-07" db="EMBL/GenBank/DDBJ databases">
        <title>Sequencing the genomes of 1000 actinobacteria strains.</title>
        <authorList>
            <person name="Klenk H.-P."/>
        </authorList>
    </citation>
    <scope>NUCLEOTIDE SEQUENCE [LARGE SCALE GENOMIC DNA]</scope>
    <source>
        <strain evidence="1 2">DSM 26154</strain>
    </source>
</reference>
<evidence type="ECO:0000313" key="1">
    <source>
        <dbReference type="EMBL" id="NYF99690.1"/>
    </source>
</evidence>
<keyword evidence="2" id="KW-1185">Reference proteome</keyword>
<evidence type="ECO:0000313" key="2">
    <source>
        <dbReference type="Proteomes" id="UP000554054"/>
    </source>
</evidence>
<gene>
    <name evidence="1" type="ORF">BJY20_003082</name>
</gene>
<dbReference type="RefSeq" id="WP_185992355.1">
    <property type="nucleotide sequence ID" value="NZ_JACCAE010000001.1"/>
</dbReference>